<dbReference type="PANTHER" id="PTHR30087:SF1">
    <property type="entry name" value="HYPOTHETICAL CYTOSOLIC PROTEIN"/>
    <property type="match status" value="1"/>
</dbReference>
<dbReference type="AlphaFoldDB" id="A0A4Q2K7B8"/>
<dbReference type="PANTHER" id="PTHR30087">
    <property type="entry name" value="INNER MEMBRANE PROTEIN"/>
    <property type="match status" value="1"/>
</dbReference>
<dbReference type="Proteomes" id="UP000291269">
    <property type="component" value="Unassembled WGS sequence"/>
</dbReference>
<reference evidence="1 2" key="1">
    <citation type="journal article" date="2019" name="Gut">
        <title>Antibiotics-induced monodominance of a novel gut bacterial order.</title>
        <authorList>
            <person name="Hildebrand F."/>
            <person name="Moitinho-Silva L."/>
            <person name="Blasche S."/>
            <person name="Jahn M.T."/>
            <person name="Gossmann T.I."/>
            <person name="Heuerta-Cepas J."/>
            <person name="Hercog R."/>
            <person name="Luetge M."/>
            <person name="Bahram M."/>
            <person name="Pryszlak A."/>
            <person name="Alves R.J."/>
            <person name="Waszak S.M."/>
            <person name="Zhu A."/>
            <person name="Ye L."/>
            <person name="Costea P.I."/>
            <person name="Aalvink S."/>
            <person name="Belzer C."/>
            <person name="Forslund S.K."/>
            <person name="Sunagawa S."/>
            <person name="Hentschel U."/>
            <person name="Merten C."/>
            <person name="Patil K.R."/>
            <person name="Benes V."/>
            <person name="Bork P."/>
        </authorList>
    </citation>
    <scope>NUCLEOTIDE SEQUENCE [LARGE SCALE GENOMIC DNA]</scope>
    <source>
        <strain evidence="1 2">HDS1380</strain>
    </source>
</reference>
<keyword evidence="2" id="KW-1185">Reference proteome</keyword>
<dbReference type="OrthoDB" id="9797779at2"/>
<accession>A0A4Q2K7B8</accession>
<organism evidence="1 2">
    <name type="scientific">Candidatus Borkfalkia ceftriaxoniphila</name>
    <dbReference type="NCBI Taxonomy" id="2508949"/>
    <lineage>
        <taxon>Bacteria</taxon>
        <taxon>Bacillati</taxon>
        <taxon>Bacillota</taxon>
        <taxon>Clostridia</taxon>
        <taxon>Christensenellales</taxon>
        <taxon>Christensenellaceae</taxon>
        <taxon>Candidatus Borkfalkia</taxon>
    </lineage>
</organism>
<proteinExistence type="predicted"/>
<comment type="caution">
    <text evidence="1">The sequence shown here is derived from an EMBL/GenBank/DDBJ whole genome shotgun (WGS) entry which is preliminary data.</text>
</comment>
<dbReference type="RefSeq" id="WP_129227383.1">
    <property type="nucleotide sequence ID" value="NZ_SDOZ01000005.1"/>
</dbReference>
<dbReference type="EMBL" id="SDOZ01000005">
    <property type="protein sequence ID" value="RXZ57943.1"/>
    <property type="molecule type" value="Genomic_DNA"/>
</dbReference>
<sequence>MKILVSKCLLGENCRYCGDNCKNERVLALKARYTLVGVCPEQDGGLPTPRQPAERLGEKVIARDGRDVTREYEAGAQAALATALREGAAFAVLKAKSPSCGKGVIYDGSFTGAKVSGNGVTAQLLLDNGIPVYTEDEIENI</sequence>
<dbReference type="InterPro" id="IPR007553">
    <property type="entry name" value="2-thiour_desulf"/>
</dbReference>
<gene>
    <name evidence="1" type="ORF">ESZ91_11375</name>
</gene>
<protein>
    <submittedName>
        <fullName evidence="1">DUF523 domain-containing protein</fullName>
    </submittedName>
</protein>
<evidence type="ECO:0000313" key="2">
    <source>
        <dbReference type="Proteomes" id="UP000291269"/>
    </source>
</evidence>
<dbReference type="Pfam" id="PF04463">
    <property type="entry name" value="2-thiour_desulf"/>
    <property type="match status" value="1"/>
</dbReference>
<name>A0A4Q2K7B8_9FIRM</name>
<evidence type="ECO:0000313" key="1">
    <source>
        <dbReference type="EMBL" id="RXZ57943.1"/>
    </source>
</evidence>